<dbReference type="Pfam" id="PF17191">
    <property type="entry name" value="RecG_wedge"/>
    <property type="match status" value="1"/>
</dbReference>
<dbReference type="CDD" id="cd04488">
    <property type="entry name" value="RecG_wedge_OBF"/>
    <property type="match status" value="1"/>
</dbReference>
<dbReference type="InterPro" id="IPR033454">
    <property type="entry name" value="RecG_wedge"/>
</dbReference>
<gene>
    <name evidence="2" type="ORF">HKN21_01080</name>
</gene>
<organism evidence="2 3">
    <name type="scientific">Eiseniibacteriota bacterium</name>
    <dbReference type="NCBI Taxonomy" id="2212470"/>
    <lineage>
        <taxon>Bacteria</taxon>
        <taxon>Candidatus Eiseniibacteriota</taxon>
    </lineage>
</organism>
<evidence type="ECO:0000313" key="2">
    <source>
        <dbReference type="EMBL" id="NNF05329.1"/>
    </source>
</evidence>
<reference evidence="2 3" key="1">
    <citation type="submission" date="2020-03" db="EMBL/GenBank/DDBJ databases">
        <title>Metabolic flexibility allows generalist bacteria to become dominant in a frequently disturbed ecosystem.</title>
        <authorList>
            <person name="Chen Y.-J."/>
            <person name="Leung P.M."/>
            <person name="Bay S.K."/>
            <person name="Hugenholtz P."/>
            <person name="Kessler A.J."/>
            <person name="Shelley G."/>
            <person name="Waite D.W."/>
            <person name="Cook P.L."/>
            <person name="Greening C."/>
        </authorList>
    </citation>
    <scope>NUCLEOTIDE SEQUENCE [LARGE SCALE GENOMIC DNA]</scope>
    <source>
        <strain evidence="2">SS_bin_28</strain>
    </source>
</reference>
<feature type="non-terminal residue" evidence="2">
    <location>
        <position position="130"/>
    </location>
</feature>
<proteinExistence type="predicted"/>
<dbReference type="SUPFAM" id="SSF50249">
    <property type="entry name" value="Nucleic acid-binding proteins"/>
    <property type="match status" value="1"/>
</dbReference>
<sequence length="130" mass="14809">MSEPTLQTPDIDQPITFLRGVGQKQAEKLLRLEVHTVRDMLQHYPARWVDRRTVQPMQTLRDGLFGNMEEPEEDWVTVVGEVVGSRLAGRPRRWGKGPPQRLEVTLRDGSGSVSLVFFGGGWRKNHFTEG</sequence>
<comment type="caution">
    <text evidence="2">The sequence shown here is derived from an EMBL/GenBank/DDBJ whole genome shotgun (WGS) entry which is preliminary data.</text>
</comment>
<dbReference type="EMBL" id="JABDJR010000036">
    <property type="protein sequence ID" value="NNF05329.1"/>
    <property type="molecule type" value="Genomic_DNA"/>
</dbReference>
<evidence type="ECO:0000259" key="1">
    <source>
        <dbReference type="Pfam" id="PF17191"/>
    </source>
</evidence>
<dbReference type="AlphaFoldDB" id="A0A7Y2H0V5"/>
<accession>A0A7Y2H0V5</accession>
<dbReference type="InterPro" id="IPR012340">
    <property type="entry name" value="NA-bd_OB-fold"/>
</dbReference>
<dbReference type="Gene3D" id="2.40.50.140">
    <property type="entry name" value="Nucleic acid-binding proteins"/>
    <property type="match status" value="1"/>
</dbReference>
<feature type="domain" description="RecG wedge" evidence="1">
    <location>
        <begin position="14"/>
        <end position="61"/>
    </location>
</feature>
<protein>
    <recommendedName>
        <fullName evidence="1">RecG wedge domain-containing protein</fullName>
    </recommendedName>
</protein>
<evidence type="ECO:0000313" key="3">
    <source>
        <dbReference type="Proteomes" id="UP000547674"/>
    </source>
</evidence>
<dbReference type="Proteomes" id="UP000547674">
    <property type="component" value="Unassembled WGS sequence"/>
</dbReference>
<name>A0A7Y2H0V5_UNCEI</name>